<feature type="region of interest" description="Disordered" evidence="1">
    <location>
        <begin position="251"/>
        <end position="297"/>
    </location>
</feature>
<name>A0A4Z2JE87_9TELE</name>
<dbReference type="AlphaFoldDB" id="A0A4Z2JE87"/>
<protein>
    <submittedName>
        <fullName evidence="2">Uncharacterized protein</fullName>
    </submittedName>
</protein>
<keyword evidence="3" id="KW-1185">Reference proteome</keyword>
<comment type="caution">
    <text evidence="2">The sequence shown here is derived from an EMBL/GenBank/DDBJ whole genome shotgun (WGS) entry which is preliminary data.</text>
</comment>
<dbReference type="EMBL" id="SRLO01000008">
    <property type="protein sequence ID" value="TNN87978.1"/>
    <property type="molecule type" value="Genomic_DNA"/>
</dbReference>
<evidence type="ECO:0000256" key="1">
    <source>
        <dbReference type="SAM" id="MobiDB-lite"/>
    </source>
</evidence>
<dbReference type="Proteomes" id="UP000314294">
    <property type="component" value="Unassembled WGS sequence"/>
</dbReference>
<proteinExistence type="predicted"/>
<organism evidence="2 3">
    <name type="scientific">Liparis tanakae</name>
    <name type="common">Tanaka's snailfish</name>
    <dbReference type="NCBI Taxonomy" id="230148"/>
    <lineage>
        <taxon>Eukaryota</taxon>
        <taxon>Metazoa</taxon>
        <taxon>Chordata</taxon>
        <taxon>Craniata</taxon>
        <taxon>Vertebrata</taxon>
        <taxon>Euteleostomi</taxon>
        <taxon>Actinopterygii</taxon>
        <taxon>Neopterygii</taxon>
        <taxon>Teleostei</taxon>
        <taxon>Neoteleostei</taxon>
        <taxon>Acanthomorphata</taxon>
        <taxon>Eupercaria</taxon>
        <taxon>Perciformes</taxon>
        <taxon>Cottioidei</taxon>
        <taxon>Cottales</taxon>
        <taxon>Liparidae</taxon>
        <taxon>Liparis</taxon>
    </lineage>
</organism>
<evidence type="ECO:0000313" key="3">
    <source>
        <dbReference type="Proteomes" id="UP000314294"/>
    </source>
</evidence>
<sequence>MLRQSVVRTHVFLFQNWSRLSLLFSSSPSLRIWLISAADIFIVYVGPFEEEPAEGASLRTASNWESVATFQVIPYLDPKEVRSKNTPAISTCCHPAATRDNTTEILEIGHVTGARSQIGSVLIACRWLSKVNRRRRHQLHPLNESRVAAMFDRLYDKPRVLPLKQTKLRWESGHGPDSWAPVLLHGFVPENCDHRPGVSSIKRLSIPLFLWNSIWLGPTSDRGQDDTKDPTQTSRSTYAYGLCQRHLGAKSRAAAAGRPVRQKTAAKHSCWTRTGRGQKASFRDAQRPEYVPLCPPP</sequence>
<evidence type="ECO:0000313" key="2">
    <source>
        <dbReference type="EMBL" id="TNN87978.1"/>
    </source>
</evidence>
<gene>
    <name evidence="2" type="ORF">EYF80_001942</name>
</gene>
<accession>A0A4Z2JE87</accession>
<reference evidence="2 3" key="1">
    <citation type="submission" date="2019-03" db="EMBL/GenBank/DDBJ databases">
        <title>First draft genome of Liparis tanakae, snailfish: a comprehensive survey of snailfish specific genes.</title>
        <authorList>
            <person name="Kim W."/>
            <person name="Song I."/>
            <person name="Jeong J.-H."/>
            <person name="Kim D."/>
            <person name="Kim S."/>
            <person name="Ryu S."/>
            <person name="Song J.Y."/>
            <person name="Lee S.K."/>
        </authorList>
    </citation>
    <scope>NUCLEOTIDE SEQUENCE [LARGE SCALE GENOMIC DNA]</scope>
    <source>
        <tissue evidence="2">Muscle</tissue>
    </source>
</reference>